<dbReference type="NCBIfam" id="NF033748">
    <property type="entry name" value="class_F_sortase"/>
    <property type="match status" value="1"/>
</dbReference>
<proteinExistence type="predicted"/>
<feature type="compositionally biased region" description="Low complexity" evidence="2">
    <location>
        <begin position="60"/>
        <end position="84"/>
    </location>
</feature>
<evidence type="ECO:0008006" key="5">
    <source>
        <dbReference type="Google" id="ProtNLM"/>
    </source>
</evidence>
<dbReference type="InterPro" id="IPR023365">
    <property type="entry name" value="Sortase_dom-sf"/>
</dbReference>
<dbReference type="Pfam" id="PF04203">
    <property type="entry name" value="Sortase"/>
    <property type="match status" value="1"/>
</dbReference>
<reference evidence="4" key="1">
    <citation type="journal article" date="2019" name="Int. J. Syst. Evol. Microbiol.">
        <title>The Global Catalogue of Microorganisms (GCM) 10K type strain sequencing project: providing services to taxonomists for standard genome sequencing and annotation.</title>
        <authorList>
            <consortium name="The Broad Institute Genomics Platform"/>
            <consortium name="The Broad Institute Genome Sequencing Center for Infectious Disease"/>
            <person name="Wu L."/>
            <person name="Ma J."/>
        </authorList>
    </citation>
    <scope>NUCLEOTIDE SEQUENCE [LARGE SCALE GENOMIC DNA]</scope>
    <source>
        <strain evidence="4">JCM 18961</strain>
    </source>
</reference>
<evidence type="ECO:0000313" key="4">
    <source>
        <dbReference type="Proteomes" id="UP001500556"/>
    </source>
</evidence>
<gene>
    <name evidence="3" type="ORF">GCM10025782_17840</name>
</gene>
<name>A0ABP8Y621_9MICO</name>
<keyword evidence="1" id="KW-0378">Hydrolase</keyword>
<dbReference type="CDD" id="cd05829">
    <property type="entry name" value="Sortase_F"/>
    <property type="match status" value="1"/>
</dbReference>
<accession>A0ABP8Y621</accession>
<dbReference type="Proteomes" id="UP001500556">
    <property type="component" value="Unassembled WGS sequence"/>
</dbReference>
<comment type="caution">
    <text evidence="3">The sequence shown here is derived from an EMBL/GenBank/DDBJ whole genome shotgun (WGS) entry which is preliminary data.</text>
</comment>
<dbReference type="RefSeq" id="WP_345502585.1">
    <property type="nucleotide sequence ID" value="NZ_BAABLO010000004.1"/>
</dbReference>
<organism evidence="3 4">
    <name type="scientific">Pedococcus ginsenosidimutans</name>
    <dbReference type="NCBI Taxonomy" id="490570"/>
    <lineage>
        <taxon>Bacteria</taxon>
        <taxon>Bacillati</taxon>
        <taxon>Actinomycetota</taxon>
        <taxon>Actinomycetes</taxon>
        <taxon>Micrococcales</taxon>
        <taxon>Intrasporangiaceae</taxon>
        <taxon>Pedococcus</taxon>
    </lineage>
</organism>
<feature type="region of interest" description="Disordered" evidence="2">
    <location>
        <begin position="36"/>
        <end position="92"/>
    </location>
</feature>
<evidence type="ECO:0000313" key="3">
    <source>
        <dbReference type="EMBL" id="GAA4720706.1"/>
    </source>
</evidence>
<dbReference type="SUPFAM" id="SSF63817">
    <property type="entry name" value="Sortase"/>
    <property type="match status" value="1"/>
</dbReference>
<evidence type="ECO:0000256" key="1">
    <source>
        <dbReference type="ARBA" id="ARBA00022801"/>
    </source>
</evidence>
<sequence>MSTSTRFGDRRGTIAAAVTALLLLVGGVLVAKALTGPGAPPQPDRAQGTQATQDAAPTPGRSATSRPTGSSTPSPAAPSSTPGPDFGPIMGPSSPVSLVIPSIGVRTSGLVDLKVDRNGKLEAPTDFAKAGWYAAGPTPGEFGPAVIGAHVDSKSGPAVFYRLGSLKKGAEVSVLRRDGSTARFVVDRVARYSKADFPTATVYGDTKGRAELRLITCGGAFDQSTGHYVDNIVAFAHLTS</sequence>
<dbReference type="InterPro" id="IPR005754">
    <property type="entry name" value="Sortase"/>
</dbReference>
<protein>
    <recommendedName>
        <fullName evidence="5">Class F sortase</fullName>
    </recommendedName>
</protein>
<dbReference type="Gene3D" id="2.40.260.10">
    <property type="entry name" value="Sortase"/>
    <property type="match status" value="1"/>
</dbReference>
<evidence type="ECO:0000256" key="2">
    <source>
        <dbReference type="SAM" id="MobiDB-lite"/>
    </source>
</evidence>
<dbReference type="EMBL" id="BAABLO010000004">
    <property type="protein sequence ID" value="GAA4720706.1"/>
    <property type="molecule type" value="Genomic_DNA"/>
</dbReference>
<dbReference type="InterPro" id="IPR042001">
    <property type="entry name" value="Sortase_F"/>
</dbReference>
<keyword evidence="4" id="KW-1185">Reference proteome</keyword>